<organism evidence="2 3">
    <name type="scientific">Butyricimonas hominis</name>
    <dbReference type="NCBI Taxonomy" id="2763032"/>
    <lineage>
        <taxon>Bacteria</taxon>
        <taxon>Pseudomonadati</taxon>
        <taxon>Bacteroidota</taxon>
        <taxon>Bacteroidia</taxon>
        <taxon>Bacteroidales</taxon>
        <taxon>Odoribacteraceae</taxon>
        <taxon>Butyricimonas</taxon>
    </lineage>
</organism>
<feature type="signal peptide" evidence="1">
    <location>
        <begin position="1"/>
        <end position="21"/>
    </location>
</feature>
<comment type="caution">
    <text evidence="2">The sequence shown here is derived from an EMBL/GenBank/DDBJ whole genome shotgun (WGS) entry which is preliminary data.</text>
</comment>
<protein>
    <recommendedName>
        <fullName evidence="4">Lipoprotein</fullName>
    </recommendedName>
</protein>
<accession>A0ABR7CWP6</accession>
<evidence type="ECO:0008006" key="4">
    <source>
        <dbReference type="Google" id="ProtNLM"/>
    </source>
</evidence>
<evidence type="ECO:0000313" key="2">
    <source>
        <dbReference type="EMBL" id="MBC5620098.1"/>
    </source>
</evidence>
<keyword evidence="1" id="KW-0732">Signal</keyword>
<dbReference type="RefSeq" id="WP_186974907.1">
    <property type="nucleotide sequence ID" value="NZ_JACOOH010000001.1"/>
</dbReference>
<evidence type="ECO:0000256" key="1">
    <source>
        <dbReference type="SAM" id="SignalP"/>
    </source>
</evidence>
<dbReference type="Proteomes" id="UP000646484">
    <property type="component" value="Unassembled WGS sequence"/>
</dbReference>
<sequence>MMKIKTLVCGLLLGVLGYSCGDNEAGSASHLDENWYKIEYDPNAGELDQLIYDVYANTGFPIFYSDTIGWSTRYDHGGNSYTHYEIFKPGYSFTGSLGSIVFTIQRDESKIQMMVELLRDYVIEPYMNKEYGSNFKGKYGPHAFLVLDTLMKGKVADSLYRDLGVLALSSRFTMSRGKVKNFIPVEQMTEEEKKGYGWRLAMYELKYFFEVTYKEELQAYFNIPKETPDFYEKWDKKDLFELGAQYNTQYKDLVVPDYLSELRTNPRRYGVLRYAKVDQYGVTFPSTLQDLMDFMEMIYTKTDTEIRAEHGEYSMIIKRYEALLNLLKKSGLTQFIKEQ</sequence>
<name>A0ABR7CWP6_9BACT</name>
<reference evidence="2 3" key="1">
    <citation type="submission" date="2020-08" db="EMBL/GenBank/DDBJ databases">
        <title>Genome public.</title>
        <authorList>
            <person name="Liu C."/>
            <person name="Sun Q."/>
        </authorList>
    </citation>
    <scope>NUCLEOTIDE SEQUENCE [LARGE SCALE GENOMIC DNA]</scope>
    <source>
        <strain evidence="2 3">NSJ-56</strain>
    </source>
</reference>
<feature type="chain" id="PRO_5045209100" description="Lipoprotein" evidence="1">
    <location>
        <begin position="22"/>
        <end position="339"/>
    </location>
</feature>
<keyword evidence="3" id="KW-1185">Reference proteome</keyword>
<gene>
    <name evidence="2" type="ORF">H8S64_03190</name>
</gene>
<dbReference type="EMBL" id="JACOOH010000001">
    <property type="protein sequence ID" value="MBC5620098.1"/>
    <property type="molecule type" value="Genomic_DNA"/>
</dbReference>
<dbReference type="PROSITE" id="PS51257">
    <property type="entry name" value="PROKAR_LIPOPROTEIN"/>
    <property type="match status" value="1"/>
</dbReference>
<proteinExistence type="predicted"/>
<evidence type="ECO:0000313" key="3">
    <source>
        <dbReference type="Proteomes" id="UP000646484"/>
    </source>
</evidence>